<dbReference type="CDD" id="cd02199">
    <property type="entry name" value="YjgF_YER057c_UK114_like_1"/>
    <property type="match status" value="1"/>
</dbReference>
<dbReference type="Proteomes" id="UP000249915">
    <property type="component" value="Unassembled WGS sequence"/>
</dbReference>
<gene>
    <name evidence="1" type="ORF">BAY60_28215</name>
</gene>
<dbReference type="InterPro" id="IPR013813">
    <property type="entry name" value="Endoribo_LPSP/chorism_mut-like"/>
</dbReference>
<dbReference type="EMBL" id="MASW01000006">
    <property type="protein sequence ID" value="PXY21327.1"/>
    <property type="molecule type" value="Genomic_DNA"/>
</dbReference>
<evidence type="ECO:0000313" key="1">
    <source>
        <dbReference type="EMBL" id="PXY21327.1"/>
    </source>
</evidence>
<name>A0A2V4AM74_9PSEU</name>
<comment type="caution">
    <text evidence="1">The sequence shown here is derived from an EMBL/GenBank/DDBJ whole genome shotgun (WGS) entry which is preliminary data.</text>
</comment>
<organism evidence="1 2">
    <name type="scientific">Prauserella muralis</name>
    <dbReference type="NCBI Taxonomy" id="588067"/>
    <lineage>
        <taxon>Bacteria</taxon>
        <taxon>Bacillati</taxon>
        <taxon>Actinomycetota</taxon>
        <taxon>Actinomycetes</taxon>
        <taxon>Pseudonocardiales</taxon>
        <taxon>Pseudonocardiaceae</taxon>
        <taxon>Prauserella</taxon>
    </lineage>
</organism>
<dbReference type="Gene3D" id="3.30.1330.40">
    <property type="entry name" value="RutC-like"/>
    <property type="match status" value="1"/>
</dbReference>
<dbReference type="InterPro" id="IPR035959">
    <property type="entry name" value="RutC-like_sf"/>
</dbReference>
<reference evidence="1 2" key="1">
    <citation type="submission" date="2016-07" db="EMBL/GenBank/DDBJ databases">
        <title>Draft genome sequence of Prauserella muralis DSM 45305, isolated from a mould-covered wall in an indoor environment.</title>
        <authorList>
            <person name="Ruckert C."/>
            <person name="Albersmeier A."/>
            <person name="Jiang C.-L."/>
            <person name="Jiang Y."/>
            <person name="Kalinowski J."/>
            <person name="Schneider O."/>
            <person name="Winkler A."/>
            <person name="Zotchev S.B."/>
        </authorList>
    </citation>
    <scope>NUCLEOTIDE SEQUENCE [LARGE SCALE GENOMIC DNA]</scope>
    <source>
        <strain evidence="1 2">DSM 45305</strain>
    </source>
</reference>
<keyword evidence="2" id="KW-1185">Reference proteome</keyword>
<accession>A0A2V4AM74</accession>
<dbReference type="RefSeq" id="WP_112284568.1">
    <property type="nucleotide sequence ID" value="NZ_MASW01000006.1"/>
</dbReference>
<evidence type="ECO:0000313" key="2">
    <source>
        <dbReference type="Proteomes" id="UP000249915"/>
    </source>
</evidence>
<protein>
    <submittedName>
        <fullName evidence="1">Uncharacterized protein</fullName>
    </submittedName>
</protein>
<dbReference type="PANTHER" id="PTHR43760">
    <property type="entry name" value="ENDORIBONUCLEASE-RELATED"/>
    <property type="match status" value="1"/>
</dbReference>
<dbReference type="AlphaFoldDB" id="A0A2V4AM74"/>
<dbReference type="SUPFAM" id="SSF55298">
    <property type="entry name" value="YjgF-like"/>
    <property type="match status" value="1"/>
</dbReference>
<sequence length="142" mass="14720">MTLAPPPQGEYVPGARHGQLITTAGMTSRVRGVAQLVGTIGAELTKEDGLRAVRVAAENAADAVAGLLRPGETVSQCLRLTVYLVCAPGFTEHSAMADAASAYLRQRWGAAALGPRTAIGVANLPGGQPAEVEVTAIARRYR</sequence>
<proteinExistence type="predicted"/>
<dbReference type="PANTHER" id="PTHR43760:SF1">
    <property type="entry name" value="ENDORIBONUCLEASE L-PSP_CHORISMATE MUTASE-LIKE DOMAIN-CONTAINING PROTEIN"/>
    <property type="match status" value="1"/>
</dbReference>
<dbReference type="OrthoDB" id="9806229at2"/>